<dbReference type="Gene3D" id="1.10.510.10">
    <property type="entry name" value="Transferase(Phosphotransferase) domain 1"/>
    <property type="match status" value="1"/>
</dbReference>
<feature type="domain" description="Protein kinase" evidence="1">
    <location>
        <begin position="1"/>
        <end position="173"/>
    </location>
</feature>
<proteinExistence type="predicted"/>
<dbReference type="AlphaFoldDB" id="A0A9X0C7X6"/>
<dbReference type="InterPro" id="IPR011009">
    <property type="entry name" value="Kinase-like_dom_sf"/>
</dbReference>
<sequence>MPLPENEAGEITFQIGEGLQHLHENRFVHRDLKPESEQVLGGLSKLETSASVNVSRKIAVFDQRGGTPVFLAPEMQALFPPELEASSIYNYSEKVDIWSLGMTVFYILFHLFPFTSNYPHALPIYVRGGSFPFPNSPILQKLSEECLNFMKAAIAPNASVRLSAQGVLESSWLKQRPLDLVPQMEELHMDIQRASEIPPQKARSEVANLIESQETITPTKYRNTVGKVPAMQFDKVSSSSKSMGLLQDNSDSHWKRLEATIVLQKQSEERMGVLRPKHEDTLTSLHALGTTMFEQSEYSEAEAAYRKAYKGRIGALGANHTDTLLSLHCLGNTLYNQNKYTEAGIVYRKAYEGRIRTLGTNHTDTLCSLHFLGNSFYYQGKYTEAETVYRQAYKGRIEALGANHTDTFLSLHCLGKCLSR</sequence>
<dbReference type="Pfam" id="PF13374">
    <property type="entry name" value="TPR_10"/>
    <property type="match status" value="1"/>
</dbReference>
<keyword evidence="2" id="KW-0808">Transferase</keyword>
<dbReference type="PROSITE" id="PS50011">
    <property type="entry name" value="PROTEIN_KINASE_DOM"/>
    <property type="match status" value="1"/>
</dbReference>
<dbReference type="Pfam" id="PF00069">
    <property type="entry name" value="Pkinase"/>
    <property type="match status" value="1"/>
</dbReference>
<dbReference type="OrthoDB" id="10252171at2759"/>
<dbReference type="SMART" id="SM00220">
    <property type="entry name" value="S_TKc"/>
    <property type="match status" value="1"/>
</dbReference>
<dbReference type="SUPFAM" id="SSF56112">
    <property type="entry name" value="Protein kinase-like (PK-like)"/>
    <property type="match status" value="1"/>
</dbReference>
<evidence type="ECO:0000259" key="1">
    <source>
        <dbReference type="PROSITE" id="PS50011"/>
    </source>
</evidence>
<dbReference type="Proteomes" id="UP001149954">
    <property type="component" value="Unassembled WGS sequence"/>
</dbReference>
<organism evidence="2 3">
    <name type="scientific">Penicillium fimorum</name>
    <dbReference type="NCBI Taxonomy" id="1882269"/>
    <lineage>
        <taxon>Eukaryota</taxon>
        <taxon>Fungi</taxon>
        <taxon>Dikarya</taxon>
        <taxon>Ascomycota</taxon>
        <taxon>Pezizomycotina</taxon>
        <taxon>Eurotiomycetes</taxon>
        <taxon>Eurotiomycetidae</taxon>
        <taxon>Eurotiales</taxon>
        <taxon>Aspergillaceae</taxon>
        <taxon>Penicillium</taxon>
    </lineage>
</organism>
<evidence type="ECO:0000313" key="3">
    <source>
        <dbReference type="Proteomes" id="UP001149954"/>
    </source>
</evidence>
<name>A0A9X0C7X6_9EURO</name>
<dbReference type="Pfam" id="PF13424">
    <property type="entry name" value="TPR_12"/>
    <property type="match status" value="1"/>
</dbReference>
<gene>
    <name evidence="2" type="ORF">N7463_007780</name>
</gene>
<dbReference type="EMBL" id="JAPWDS010000003">
    <property type="protein sequence ID" value="KAJ5504906.1"/>
    <property type="molecule type" value="Genomic_DNA"/>
</dbReference>
<dbReference type="SUPFAM" id="SSF48452">
    <property type="entry name" value="TPR-like"/>
    <property type="match status" value="1"/>
</dbReference>
<reference evidence="2" key="1">
    <citation type="submission" date="2022-12" db="EMBL/GenBank/DDBJ databases">
        <authorList>
            <person name="Petersen C."/>
        </authorList>
    </citation>
    <scope>NUCLEOTIDE SEQUENCE</scope>
    <source>
        <strain evidence="2">IBT 29495</strain>
    </source>
</reference>
<keyword evidence="2" id="KW-0418">Kinase</keyword>
<evidence type="ECO:0000313" key="2">
    <source>
        <dbReference type="EMBL" id="KAJ5504906.1"/>
    </source>
</evidence>
<dbReference type="InterPro" id="IPR000719">
    <property type="entry name" value="Prot_kinase_dom"/>
</dbReference>
<dbReference type="Gene3D" id="1.25.40.10">
    <property type="entry name" value="Tetratricopeptide repeat domain"/>
    <property type="match status" value="1"/>
</dbReference>
<keyword evidence="3" id="KW-1185">Reference proteome</keyword>
<protein>
    <submittedName>
        <fullName evidence="2">Kinase-like protein</fullName>
    </submittedName>
</protein>
<dbReference type="PANTHER" id="PTHR46082">
    <property type="entry name" value="ATP/GTP-BINDING PROTEIN-RELATED"/>
    <property type="match status" value="1"/>
</dbReference>
<dbReference type="InterPro" id="IPR053137">
    <property type="entry name" value="NLR-like"/>
</dbReference>
<dbReference type="GO" id="GO:0005524">
    <property type="term" value="F:ATP binding"/>
    <property type="evidence" value="ECO:0007669"/>
    <property type="project" value="InterPro"/>
</dbReference>
<accession>A0A9X0C7X6</accession>
<dbReference type="GO" id="GO:0004672">
    <property type="term" value="F:protein kinase activity"/>
    <property type="evidence" value="ECO:0007669"/>
    <property type="project" value="InterPro"/>
</dbReference>
<dbReference type="PANTHER" id="PTHR46082:SF6">
    <property type="entry name" value="AAA+ ATPASE DOMAIN-CONTAINING PROTEIN-RELATED"/>
    <property type="match status" value="1"/>
</dbReference>
<comment type="caution">
    <text evidence="2">The sequence shown here is derived from an EMBL/GenBank/DDBJ whole genome shotgun (WGS) entry which is preliminary data.</text>
</comment>
<dbReference type="InterPro" id="IPR011990">
    <property type="entry name" value="TPR-like_helical_dom_sf"/>
</dbReference>
<reference evidence="2" key="2">
    <citation type="journal article" date="2023" name="IMA Fungus">
        <title>Comparative genomic study of the Penicillium genus elucidates a diverse pangenome and 15 lateral gene transfer events.</title>
        <authorList>
            <person name="Petersen C."/>
            <person name="Sorensen T."/>
            <person name="Nielsen M.R."/>
            <person name="Sondergaard T.E."/>
            <person name="Sorensen J.L."/>
            <person name="Fitzpatrick D.A."/>
            <person name="Frisvad J.C."/>
            <person name="Nielsen K.L."/>
        </authorList>
    </citation>
    <scope>NUCLEOTIDE SEQUENCE</scope>
    <source>
        <strain evidence="2">IBT 29495</strain>
    </source>
</reference>